<comment type="caution">
    <text evidence="2">The sequence shown here is derived from an EMBL/GenBank/DDBJ whole genome shotgun (WGS) entry which is preliminary data.</text>
</comment>
<keyword evidence="1" id="KW-0812">Transmembrane</keyword>
<keyword evidence="1" id="KW-1133">Transmembrane helix</keyword>
<protein>
    <submittedName>
        <fullName evidence="2">Uncharacterized protein</fullName>
    </submittedName>
</protein>
<dbReference type="EMBL" id="JBHSBM010000059">
    <property type="protein sequence ID" value="MFC4062772.1"/>
    <property type="molecule type" value="Genomic_DNA"/>
</dbReference>
<sequence length="43" mass="4584">MAVFAYNRLQEGAEGFSLYGALIDGPILAVVLIVTGIRAEDDD</sequence>
<gene>
    <name evidence="2" type="ORF">ACFOWE_31160</name>
</gene>
<proteinExistence type="predicted"/>
<accession>A0ABV8IIE0</accession>
<dbReference type="Proteomes" id="UP001595850">
    <property type="component" value="Unassembled WGS sequence"/>
</dbReference>
<reference evidence="3" key="1">
    <citation type="journal article" date="2019" name="Int. J. Syst. Evol. Microbiol.">
        <title>The Global Catalogue of Microorganisms (GCM) 10K type strain sequencing project: providing services to taxonomists for standard genome sequencing and annotation.</title>
        <authorList>
            <consortium name="The Broad Institute Genomics Platform"/>
            <consortium name="The Broad Institute Genome Sequencing Center for Infectious Disease"/>
            <person name="Wu L."/>
            <person name="Ma J."/>
        </authorList>
    </citation>
    <scope>NUCLEOTIDE SEQUENCE [LARGE SCALE GENOMIC DNA]</scope>
    <source>
        <strain evidence="3">TBRC 4489</strain>
    </source>
</reference>
<dbReference type="RefSeq" id="WP_377294190.1">
    <property type="nucleotide sequence ID" value="NZ_JBHSBM010000059.1"/>
</dbReference>
<keyword evidence="3" id="KW-1185">Reference proteome</keyword>
<evidence type="ECO:0000313" key="2">
    <source>
        <dbReference type="EMBL" id="MFC4062772.1"/>
    </source>
</evidence>
<organism evidence="2 3">
    <name type="scientific">Planomonospora corallina</name>
    <dbReference type="NCBI Taxonomy" id="1806052"/>
    <lineage>
        <taxon>Bacteria</taxon>
        <taxon>Bacillati</taxon>
        <taxon>Actinomycetota</taxon>
        <taxon>Actinomycetes</taxon>
        <taxon>Streptosporangiales</taxon>
        <taxon>Streptosporangiaceae</taxon>
        <taxon>Planomonospora</taxon>
    </lineage>
</organism>
<evidence type="ECO:0000256" key="1">
    <source>
        <dbReference type="SAM" id="Phobius"/>
    </source>
</evidence>
<evidence type="ECO:0000313" key="3">
    <source>
        <dbReference type="Proteomes" id="UP001595850"/>
    </source>
</evidence>
<name>A0ABV8IIE0_9ACTN</name>
<feature type="transmembrane region" description="Helical" evidence="1">
    <location>
        <begin position="16"/>
        <end position="37"/>
    </location>
</feature>
<keyword evidence="1" id="KW-0472">Membrane</keyword>